<protein>
    <recommendedName>
        <fullName evidence="2">DUF7726 domain-containing protein</fullName>
    </recommendedName>
</protein>
<gene>
    <name evidence="3" type="ORF">PV08_04365</name>
</gene>
<evidence type="ECO:0000313" key="3">
    <source>
        <dbReference type="EMBL" id="KIW17174.1"/>
    </source>
</evidence>
<feature type="compositionally biased region" description="Low complexity" evidence="1">
    <location>
        <begin position="125"/>
        <end position="140"/>
    </location>
</feature>
<reference evidence="3 4" key="1">
    <citation type="submission" date="2015-01" db="EMBL/GenBank/DDBJ databases">
        <title>The Genome Sequence of Exophiala spinifera CBS89968.</title>
        <authorList>
            <consortium name="The Broad Institute Genomics Platform"/>
            <person name="Cuomo C."/>
            <person name="de Hoog S."/>
            <person name="Gorbushina A."/>
            <person name="Stielow B."/>
            <person name="Teixiera M."/>
            <person name="Abouelleil A."/>
            <person name="Chapman S.B."/>
            <person name="Priest M."/>
            <person name="Young S.K."/>
            <person name="Wortman J."/>
            <person name="Nusbaum C."/>
            <person name="Birren B."/>
        </authorList>
    </citation>
    <scope>NUCLEOTIDE SEQUENCE [LARGE SCALE GENOMIC DNA]</scope>
    <source>
        <strain evidence="3 4">CBS 89968</strain>
    </source>
</reference>
<sequence length="289" mass="31104">MSSTFTIPPDPFGAIANNLAKISDSMRMAGAGAGPLAERSVNVAPQQIRAKIRQFINSGEMKIGEFQRKIGVSAASYNHFMKLSGRDKGSGSDTYFGAAAFFKRRQLAGVKTSRQKKIKANDNPTTAGGSTASSSSSSSAKSKKDIIAEVEAADDVSQIKLAGEDTDSVPVMDTCDDIRNNINKYLRETPYATGASFIRAINRALPETSERRASAPVDPARAPRAWSSTPRTSSSRSSASSRTSPRARNAWRWRRPGAPKESNCRIRPTRASGSDRALTPCMRTSTAYS</sequence>
<evidence type="ECO:0000313" key="4">
    <source>
        <dbReference type="Proteomes" id="UP000053328"/>
    </source>
</evidence>
<feature type="region of interest" description="Disordered" evidence="1">
    <location>
        <begin position="112"/>
        <end position="141"/>
    </location>
</feature>
<dbReference type="OrthoDB" id="2592504at2759"/>
<evidence type="ECO:0000259" key="2">
    <source>
        <dbReference type="Pfam" id="PF24852"/>
    </source>
</evidence>
<organism evidence="3 4">
    <name type="scientific">Exophiala spinifera</name>
    <dbReference type="NCBI Taxonomy" id="91928"/>
    <lineage>
        <taxon>Eukaryota</taxon>
        <taxon>Fungi</taxon>
        <taxon>Dikarya</taxon>
        <taxon>Ascomycota</taxon>
        <taxon>Pezizomycotina</taxon>
        <taxon>Eurotiomycetes</taxon>
        <taxon>Chaetothyriomycetidae</taxon>
        <taxon>Chaetothyriales</taxon>
        <taxon>Herpotrichiellaceae</taxon>
        <taxon>Exophiala</taxon>
    </lineage>
</organism>
<dbReference type="EMBL" id="KN847494">
    <property type="protein sequence ID" value="KIW17174.1"/>
    <property type="molecule type" value="Genomic_DNA"/>
</dbReference>
<dbReference type="PANTHER" id="PTHR42339">
    <property type="entry name" value="HISTONE H1"/>
    <property type="match status" value="1"/>
</dbReference>
<feature type="region of interest" description="Disordered" evidence="1">
    <location>
        <begin position="208"/>
        <end position="289"/>
    </location>
</feature>
<dbReference type="RefSeq" id="XP_016237390.1">
    <property type="nucleotide sequence ID" value="XM_016378713.1"/>
</dbReference>
<feature type="compositionally biased region" description="Low complexity" evidence="1">
    <location>
        <begin position="223"/>
        <end position="248"/>
    </location>
</feature>
<evidence type="ECO:0000256" key="1">
    <source>
        <dbReference type="SAM" id="MobiDB-lite"/>
    </source>
</evidence>
<dbReference type="GeneID" id="27331448"/>
<dbReference type="VEuPathDB" id="FungiDB:PV08_04365"/>
<dbReference type="InterPro" id="IPR056143">
    <property type="entry name" value="DUF7726"/>
</dbReference>
<dbReference type="AlphaFoldDB" id="A0A0D2C0J6"/>
<dbReference type="Proteomes" id="UP000053328">
    <property type="component" value="Unassembled WGS sequence"/>
</dbReference>
<dbReference type="HOGENOM" id="CLU_963229_0_0_1"/>
<accession>A0A0D2C0J6</accession>
<proteinExistence type="predicted"/>
<feature type="domain" description="DUF7726" evidence="2">
    <location>
        <begin position="42"/>
        <end position="111"/>
    </location>
</feature>
<dbReference type="Pfam" id="PF24852">
    <property type="entry name" value="DUF7726"/>
    <property type="match status" value="1"/>
</dbReference>
<dbReference type="PANTHER" id="PTHR42339:SF1">
    <property type="entry name" value="HISTONE H1"/>
    <property type="match status" value="1"/>
</dbReference>
<keyword evidence="4" id="KW-1185">Reference proteome</keyword>
<name>A0A0D2C0J6_9EURO</name>